<evidence type="ECO:0000313" key="2">
    <source>
        <dbReference type="Proteomes" id="UP000294820"/>
    </source>
</evidence>
<reference evidence="1 2" key="1">
    <citation type="submission" date="2016-09" db="EMBL/GenBank/DDBJ databases">
        <authorList>
            <person name="Reverchon S."/>
            <person name="Nasser W."/>
            <person name="Leonard S."/>
            <person name="Brochier C."/>
            <person name="Duprey A."/>
        </authorList>
    </citation>
    <scope>NUCLEOTIDE SEQUENCE [LARGE SCALE GENOMIC DNA]</scope>
    <source>
        <strain evidence="1 2">174/2</strain>
    </source>
</reference>
<accession>A0A375ACV2</accession>
<name>A0A375ACV2_9GAMM</name>
<dbReference type="EMBL" id="LT615367">
    <property type="protein sequence ID" value="SLM63429.1"/>
    <property type="molecule type" value="Genomic_DNA"/>
</dbReference>
<keyword evidence="2" id="KW-1185">Reference proteome</keyword>
<protein>
    <submittedName>
        <fullName evidence="1">Uncharacterized protein</fullName>
    </submittedName>
</protein>
<organism evidence="1 2">
    <name type="scientific">Dickeya aquatica</name>
    <dbReference type="NCBI Taxonomy" id="1401087"/>
    <lineage>
        <taxon>Bacteria</taxon>
        <taxon>Pseudomonadati</taxon>
        <taxon>Pseudomonadota</taxon>
        <taxon>Gammaproteobacteria</taxon>
        <taxon>Enterobacterales</taxon>
        <taxon>Pectobacteriaceae</taxon>
        <taxon>Dickeya</taxon>
    </lineage>
</organism>
<sequence>MYKKFAAVYLSGTVATENIHSFARRVAPGAKTFPLDHHSS</sequence>
<gene>
    <name evidence="1" type="ORF">DAQ1742_02551</name>
</gene>
<dbReference type="Proteomes" id="UP000294820">
    <property type="component" value="Chromosome 1"/>
</dbReference>
<dbReference type="AlphaFoldDB" id="A0A375ACV2"/>
<dbReference type="KEGG" id="daq:DAQ1742_02551"/>
<evidence type="ECO:0000313" key="1">
    <source>
        <dbReference type="EMBL" id="SLM63429.1"/>
    </source>
</evidence>
<proteinExistence type="predicted"/>